<keyword evidence="2" id="KW-1185">Reference proteome</keyword>
<evidence type="ECO:0000313" key="1">
    <source>
        <dbReference type="EMBL" id="GFS24503.1"/>
    </source>
</evidence>
<name>A0AAV4JS17_9GAST</name>
<organism evidence="1 2">
    <name type="scientific">Elysia marginata</name>
    <dbReference type="NCBI Taxonomy" id="1093978"/>
    <lineage>
        <taxon>Eukaryota</taxon>
        <taxon>Metazoa</taxon>
        <taxon>Spiralia</taxon>
        <taxon>Lophotrochozoa</taxon>
        <taxon>Mollusca</taxon>
        <taxon>Gastropoda</taxon>
        <taxon>Heterobranchia</taxon>
        <taxon>Euthyneura</taxon>
        <taxon>Panpulmonata</taxon>
        <taxon>Sacoglossa</taxon>
        <taxon>Placobranchoidea</taxon>
        <taxon>Plakobranchidae</taxon>
        <taxon>Elysia</taxon>
    </lineage>
</organism>
<reference evidence="1 2" key="1">
    <citation type="journal article" date="2021" name="Elife">
        <title>Chloroplast acquisition without the gene transfer in kleptoplastic sea slugs, Plakobranchus ocellatus.</title>
        <authorList>
            <person name="Maeda T."/>
            <person name="Takahashi S."/>
            <person name="Yoshida T."/>
            <person name="Shimamura S."/>
            <person name="Takaki Y."/>
            <person name="Nagai Y."/>
            <person name="Toyoda A."/>
            <person name="Suzuki Y."/>
            <person name="Arimoto A."/>
            <person name="Ishii H."/>
            <person name="Satoh N."/>
            <person name="Nishiyama T."/>
            <person name="Hasebe M."/>
            <person name="Maruyama T."/>
            <person name="Minagawa J."/>
            <person name="Obokata J."/>
            <person name="Shigenobu S."/>
        </authorList>
    </citation>
    <scope>NUCLEOTIDE SEQUENCE [LARGE SCALE GENOMIC DNA]</scope>
</reference>
<evidence type="ECO:0000313" key="2">
    <source>
        <dbReference type="Proteomes" id="UP000762676"/>
    </source>
</evidence>
<protein>
    <recommendedName>
        <fullName evidence="3">C2H2-type domain-containing protein</fullName>
    </recommendedName>
</protein>
<dbReference type="Proteomes" id="UP000762676">
    <property type="component" value="Unassembled WGS sequence"/>
</dbReference>
<comment type="caution">
    <text evidence="1">The sequence shown here is derived from an EMBL/GenBank/DDBJ whole genome shotgun (WGS) entry which is preliminary data.</text>
</comment>
<evidence type="ECO:0008006" key="3">
    <source>
        <dbReference type="Google" id="ProtNLM"/>
    </source>
</evidence>
<dbReference type="AlphaFoldDB" id="A0AAV4JS17"/>
<accession>A0AAV4JS17</accession>
<dbReference type="EMBL" id="BMAT01013995">
    <property type="protein sequence ID" value="GFS24503.1"/>
    <property type="molecule type" value="Genomic_DNA"/>
</dbReference>
<gene>
    <name evidence="1" type="ORF">ElyMa_007004900</name>
</gene>
<proteinExistence type="predicted"/>
<sequence length="143" mass="16315">MSVRVSSRFERFGIFRDVNIRLLYKSPEDHQNTALSIRPKWCKGHNGRGRPNTTEGRAGSTEIYLGSAIEGDKVVYLLPIPGHVTCDLCRPHQTWRRKTSRHRDAPKHLQENHHPGLVANFRCTTCGFMCTTLHAGNRHLSRS</sequence>